<dbReference type="InterPro" id="IPR039417">
    <property type="entry name" value="Peptidase_C1A_papain-like"/>
</dbReference>
<dbReference type="SMART" id="SM00645">
    <property type="entry name" value="Pept_C1"/>
    <property type="match status" value="1"/>
</dbReference>
<protein>
    <submittedName>
        <fullName evidence="5">Cathepsin L</fullName>
    </submittedName>
    <submittedName>
        <fullName evidence="4">Peptidase C1A subfamily</fullName>
    </submittedName>
</protein>
<evidence type="ECO:0000313" key="6">
    <source>
        <dbReference type="Proteomes" id="UP000018208"/>
    </source>
</evidence>
<organism evidence="4">
    <name type="scientific">Spironucleus salmonicida</name>
    <dbReference type="NCBI Taxonomy" id="348837"/>
    <lineage>
        <taxon>Eukaryota</taxon>
        <taxon>Metamonada</taxon>
        <taxon>Diplomonadida</taxon>
        <taxon>Hexamitidae</taxon>
        <taxon>Hexamitinae</taxon>
        <taxon>Spironucleus</taxon>
    </lineage>
</organism>
<dbReference type="Proteomes" id="UP000018208">
    <property type="component" value="Unassembled WGS sequence"/>
</dbReference>
<dbReference type="EMBL" id="KI545975">
    <property type="protein sequence ID" value="EST48814.1"/>
    <property type="molecule type" value="Genomic_DNA"/>
</dbReference>
<dbReference type="SUPFAM" id="SSF54001">
    <property type="entry name" value="Cysteine proteinases"/>
    <property type="match status" value="1"/>
</dbReference>
<dbReference type="InterPro" id="IPR038765">
    <property type="entry name" value="Papain-like_cys_pep_sf"/>
</dbReference>
<keyword evidence="2" id="KW-0472">Membrane</keyword>
<reference evidence="4 5" key="1">
    <citation type="journal article" date="2014" name="PLoS Genet.">
        <title>The Genome of Spironucleus salmonicida Highlights a Fish Pathogen Adapted to Fluctuating Environments.</title>
        <authorList>
            <person name="Xu F."/>
            <person name="Jerlstrom-Hultqvist J."/>
            <person name="Einarsson E."/>
            <person name="Astvaldsson A."/>
            <person name="Svard S.G."/>
            <person name="Andersson J.O."/>
        </authorList>
    </citation>
    <scope>NUCLEOTIDE SEQUENCE</scope>
    <source>
        <strain evidence="5">ATCC 50377</strain>
    </source>
</reference>
<name>V6M619_9EUKA</name>
<keyword evidence="2" id="KW-0812">Transmembrane</keyword>
<dbReference type="Pfam" id="PF00112">
    <property type="entry name" value="Peptidase_C1"/>
    <property type="match status" value="1"/>
</dbReference>
<dbReference type="GO" id="GO:0006508">
    <property type="term" value="P:proteolysis"/>
    <property type="evidence" value="ECO:0007669"/>
    <property type="project" value="InterPro"/>
</dbReference>
<evidence type="ECO:0000259" key="3">
    <source>
        <dbReference type="SMART" id="SM00645"/>
    </source>
</evidence>
<feature type="transmembrane region" description="Helical" evidence="2">
    <location>
        <begin position="410"/>
        <end position="433"/>
    </location>
</feature>
<accession>V6M619</accession>
<comment type="similarity">
    <text evidence="1">Belongs to the peptidase C1 family.</text>
</comment>
<evidence type="ECO:0000313" key="5">
    <source>
        <dbReference type="EMBL" id="KAH0569899.1"/>
    </source>
</evidence>
<evidence type="ECO:0000313" key="4">
    <source>
        <dbReference type="EMBL" id="EST48814.1"/>
    </source>
</evidence>
<dbReference type="AlphaFoldDB" id="V6M619"/>
<reference evidence="5" key="2">
    <citation type="submission" date="2020-12" db="EMBL/GenBank/DDBJ databases">
        <title>New Spironucleus salmonicida genome in near-complete chromosomes.</title>
        <authorList>
            <person name="Xu F."/>
            <person name="Kurt Z."/>
            <person name="Jimenez-Gonzalez A."/>
            <person name="Astvaldsson A."/>
            <person name="Andersson J.O."/>
            <person name="Svard S.G."/>
        </authorList>
    </citation>
    <scope>NUCLEOTIDE SEQUENCE</scope>
    <source>
        <strain evidence="5">ATCC 50377</strain>
    </source>
</reference>
<dbReference type="GO" id="GO:0008234">
    <property type="term" value="F:cysteine-type peptidase activity"/>
    <property type="evidence" value="ECO:0007669"/>
    <property type="project" value="InterPro"/>
</dbReference>
<dbReference type="InterPro" id="IPR013128">
    <property type="entry name" value="Peptidase_C1A"/>
</dbReference>
<dbReference type="OrthoDB" id="6479863at2759"/>
<dbReference type="Gene3D" id="3.90.70.10">
    <property type="entry name" value="Cysteine proteinases"/>
    <property type="match status" value="1"/>
</dbReference>
<dbReference type="VEuPathDB" id="GiardiaDB:SS50377_27871"/>
<dbReference type="EMBL" id="AUWU02000008">
    <property type="protein sequence ID" value="KAH0569899.1"/>
    <property type="molecule type" value="Genomic_DNA"/>
</dbReference>
<sequence>MIILLGFIPSAIDCQSAYSEFITHYKKSFSLDRQQQFCINYLEYLKIKNECPTCKVTNIYDKDFNSFLRQTPPKDESMFSTETCQSVFCYSNDPLPTIQNLPESVDLREKGLITLAKDQQQCGSCWAFVVIGMLENSILRDHKKLRQRAFKKDAIRLDLSEQFLISNTYGVSDYCNGGDVVPALNYIVDTPKHWISVDITANFPYEYLKQWKAHYQNKFLHTRIRPSQYLLPYKVYNRTSLINVTGTAKTPVINLMKNDNEMDQDKVMQYLARGIAVAAAMYIQPGSFLQRVIMSYDGKIAIPGFACTGIPNHQVLIVGYGKFRGIDVWIVKNSIGPEWGNQGHIYMERGTNTMCLETYAFAIIPKHYNEKDGVFEGAYPTPYNLSRGLTGLDKDIIIKTIETDTSHQQLFVKISIVIIISLALISILTMKLASTRRYNHNYKKAENVVL</sequence>
<feature type="domain" description="Peptidase C1A papain C-terminal" evidence="3">
    <location>
        <begin position="101"/>
        <end position="364"/>
    </location>
</feature>
<keyword evidence="2" id="KW-1133">Transmembrane helix</keyword>
<dbReference type="InterPro" id="IPR000668">
    <property type="entry name" value="Peptidase_C1A_C"/>
</dbReference>
<dbReference type="PRINTS" id="PR00705">
    <property type="entry name" value="PAPAIN"/>
</dbReference>
<dbReference type="CDD" id="cd02248">
    <property type="entry name" value="Peptidase_C1A"/>
    <property type="match status" value="1"/>
</dbReference>
<evidence type="ECO:0000256" key="1">
    <source>
        <dbReference type="ARBA" id="ARBA00008455"/>
    </source>
</evidence>
<dbReference type="PANTHER" id="PTHR12411">
    <property type="entry name" value="CYSTEINE PROTEASE FAMILY C1-RELATED"/>
    <property type="match status" value="1"/>
</dbReference>
<evidence type="ECO:0000256" key="2">
    <source>
        <dbReference type="SAM" id="Phobius"/>
    </source>
</evidence>
<proteinExistence type="inferred from homology"/>
<gene>
    <name evidence="4" type="ORF">SS50377_10908</name>
    <name evidence="5" type="ORF">SS50377_27871</name>
</gene>
<keyword evidence="6" id="KW-1185">Reference proteome</keyword>